<protein>
    <recommendedName>
        <fullName evidence="2">Tail specific protease domain-containing protein</fullName>
    </recommendedName>
</protein>
<keyword evidence="4" id="KW-1185">Reference proteome</keyword>
<dbReference type="PANTHER" id="PTHR32060">
    <property type="entry name" value="TAIL-SPECIFIC PROTEASE"/>
    <property type="match status" value="1"/>
</dbReference>
<feature type="signal peptide" evidence="1">
    <location>
        <begin position="1"/>
        <end position="21"/>
    </location>
</feature>
<proteinExistence type="predicted"/>
<evidence type="ECO:0000256" key="1">
    <source>
        <dbReference type="SAM" id="SignalP"/>
    </source>
</evidence>
<organism evidence="3 4">
    <name type="scientific">Aliidiomarina haloalkalitolerans</name>
    <dbReference type="NCBI Taxonomy" id="859059"/>
    <lineage>
        <taxon>Bacteria</taxon>
        <taxon>Pseudomonadati</taxon>
        <taxon>Pseudomonadota</taxon>
        <taxon>Gammaproteobacteria</taxon>
        <taxon>Alteromonadales</taxon>
        <taxon>Idiomarinaceae</taxon>
        <taxon>Aliidiomarina</taxon>
    </lineage>
</organism>
<dbReference type="CDD" id="cd00136">
    <property type="entry name" value="PDZ_canonical"/>
    <property type="match status" value="1"/>
</dbReference>
<dbReference type="Gene3D" id="3.90.226.10">
    <property type="entry name" value="2-enoyl-CoA Hydratase, Chain A, domain 1"/>
    <property type="match status" value="1"/>
</dbReference>
<dbReference type="GO" id="GO:0030288">
    <property type="term" value="C:outer membrane-bounded periplasmic space"/>
    <property type="evidence" value="ECO:0007669"/>
    <property type="project" value="TreeGrafter"/>
</dbReference>
<name>A0A432VZ95_9GAMM</name>
<dbReference type="Pfam" id="PF18294">
    <property type="entry name" value="Pept_S41_N"/>
    <property type="match status" value="1"/>
</dbReference>
<sequence>MIAMLTTKQFLLTTLSAGLLAACGSDSVLTGDSPNLGNAQCSVVGQNQQLLSFMENRYLWLDDMRRNVNPANHGSIYQMLDALRAPQDIFSFILTESEYQERYIDAVFFGFGFGRRDRTDLGVIQITYVYETSPIAQAGVRRGDEITAVNGVSMATWFNRIASGQATWVDVFGPNEDGVEREFTWRRPDGTMLTETVRKTQVETNTVMAVDRFNVDGKEVGYYVFDSFINRSEDDLNDTYDQLIGVDELVIDLRYNGGGLVRVANQLASQAAWNNVDGEIFLTYQYNRNFNDEDYLFSLGRGIERLNLDRVYVLTTGASCSSSELVINSLKPFVEVVTIGQPTCGKPVGQQPGQICDKIVFAITFQTVNADGEGDYFDGLPVNCAASDTIVGDWGVVGDPLLDSARYHIANGQCPGTAGVSDVDGAMTLSTDETVSRGIPEQWQEHPLLWKWRHEH</sequence>
<dbReference type="AlphaFoldDB" id="A0A432VZ95"/>
<evidence type="ECO:0000313" key="4">
    <source>
        <dbReference type="Proteomes" id="UP000288212"/>
    </source>
</evidence>
<dbReference type="GO" id="GO:0007165">
    <property type="term" value="P:signal transduction"/>
    <property type="evidence" value="ECO:0007669"/>
    <property type="project" value="TreeGrafter"/>
</dbReference>
<dbReference type="PANTHER" id="PTHR32060:SF30">
    <property type="entry name" value="CARBOXY-TERMINAL PROCESSING PROTEASE CTPA"/>
    <property type="match status" value="1"/>
</dbReference>
<accession>A0A432VZ95</accession>
<evidence type="ECO:0000259" key="2">
    <source>
        <dbReference type="SMART" id="SM00245"/>
    </source>
</evidence>
<dbReference type="InterPro" id="IPR005151">
    <property type="entry name" value="Tail-specific_protease"/>
</dbReference>
<gene>
    <name evidence="3" type="ORF">CWE06_03760</name>
</gene>
<dbReference type="Gene3D" id="2.30.42.10">
    <property type="match status" value="1"/>
</dbReference>
<dbReference type="SUPFAM" id="SSF50156">
    <property type="entry name" value="PDZ domain-like"/>
    <property type="match status" value="1"/>
</dbReference>
<dbReference type="GO" id="GO:0008236">
    <property type="term" value="F:serine-type peptidase activity"/>
    <property type="evidence" value="ECO:0007669"/>
    <property type="project" value="InterPro"/>
</dbReference>
<dbReference type="EMBL" id="PIPI01000001">
    <property type="protein sequence ID" value="RUO21968.1"/>
    <property type="molecule type" value="Genomic_DNA"/>
</dbReference>
<dbReference type="GO" id="GO:0004175">
    <property type="term" value="F:endopeptidase activity"/>
    <property type="evidence" value="ECO:0007669"/>
    <property type="project" value="TreeGrafter"/>
</dbReference>
<comment type="caution">
    <text evidence="3">The sequence shown here is derived from an EMBL/GenBank/DDBJ whole genome shotgun (WGS) entry which is preliminary data.</text>
</comment>
<dbReference type="SMART" id="SM00245">
    <property type="entry name" value="TSPc"/>
    <property type="match status" value="1"/>
</dbReference>
<dbReference type="InterPro" id="IPR036034">
    <property type="entry name" value="PDZ_sf"/>
</dbReference>
<dbReference type="Proteomes" id="UP000288212">
    <property type="component" value="Unassembled WGS sequence"/>
</dbReference>
<dbReference type="Gene3D" id="3.30.750.170">
    <property type="match status" value="1"/>
</dbReference>
<evidence type="ECO:0000313" key="3">
    <source>
        <dbReference type="EMBL" id="RUO21968.1"/>
    </source>
</evidence>
<feature type="domain" description="Tail specific protease" evidence="2">
    <location>
        <begin position="190"/>
        <end position="392"/>
    </location>
</feature>
<reference evidence="3 4" key="1">
    <citation type="journal article" date="2011" name="Front. Microbiol.">
        <title>Genomic signatures of strain selection and enhancement in Bacillus atrophaeus var. globigii, a historical biowarfare simulant.</title>
        <authorList>
            <person name="Gibbons H.S."/>
            <person name="Broomall S.M."/>
            <person name="McNew L.A."/>
            <person name="Daligault H."/>
            <person name="Chapman C."/>
            <person name="Bruce D."/>
            <person name="Karavis M."/>
            <person name="Krepps M."/>
            <person name="McGregor P.A."/>
            <person name="Hong C."/>
            <person name="Park K.H."/>
            <person name="Akmal A."/>
            <person name="Feldman A."/>
            <person name="Lin J.S."/>
            <person name="Chang W.E."/>
            <person name="Higgs B.W."/>
            <person name="Demirev P."/>
            <person name="Lindquist J."/>
            <person name="Liem A."/>
            <person name="Fochler E."/>
            <person name="Read T.D."/>
            <person name="Tapia R."/>
            <person name="Johnson S."/>
            <person name="Bishop-Lilly K.A."/>
            <person name="Detter C."/>
            <person name="Han C."/>
            <person name="Sozhamannan S."/>
            <person name="Rosenzweig C.N."/>
            <person name="Skowronski E.W."/>
        </authorList>
    </citation>
    <scope>NUCLEOTIDE SEQUENCE [LARGE SCALE GENOMIC DNA]</scope>
    <source>
        <strain evidence="3 4">AK5</strain>
    </source>
</reference>
<dbReference type="Pfam" id="PF03572">
    <property type="entry name" value="Peptidase_S41"/>
    <property type="match status" value="1"/>
</dbReference>
<dbReference type="SUPFAM" id="SSF52096">
    <property type="entry name" value="ClpP/crotonase"/>
    <property type="match status" value="1"/>
</dbReference>
<feature type="chain" id="PRO_5019480180" description="Tail specific protease domain-containing protein" evidence="1">
    <location>
        <begin position="22"/>
        <end position="456"/>
    </location>
</feature>
<dbReference type="GO" id="GO:0006508">
    <property type="term" value="P:proteolysis"/>
    <property type="evidence" value="ECO:0007669"/>
    <property type="project" value="InterPro"/>
</dbReference>
<dbReference type="InterPro" id="IPR029045">
    <property type="entry name" value="ClpP/crotonase-like_dom_sf"/>
</dbReference>
<dbReference type="InterPro" id="IPR041613">
    <property type="entry name" value="Pept_S41_N"/>
</dbReference>
<keyword evidence="1" id="KW-0732">Signal</keyword>
<dbReference type="CDD" id="cd07561">
    <property type="entry name" value="Peptidase_S41_CPP_like"/>
    <property type="match status" value="1"/>
</dbReference>